<proteinExistence type="predicted"/>
<protein>
    <submittedName>
        <fullName evidence="1">Uncharacterized protein</fullName>
    </submittedName>
</protein>
<gene>
    <name evidence="1" type="ORF">FJTKL_09565</name>
</gene>
<dbReference type="Proteomes" id="UP001600888">
    <property type="component" value="Unassembled WGS sequence"/>
</dbReference>
<organism evidence="1 2">
    <name type="scientific">Diaporthe vaccinii</name>
    <dbReference type="NCBI Taxonomy" id="105482"/>
    <lineage>
        <taxon>Eukaryota</taxon>
        <taxon>Fungi</taxon>
        <taxon>Dikarya</taxon>
        <taxon>Ascomycota</taxon>
        <taxon>Pezizomycotina</taxon>
        <taxon>Sordariomycetes</taxon>
        <taxon>Sordariomycetidae</taxon>
        <taxon>Diaporthales</taxon>
        <taxon>Diaporthaceae</taxon>
        <taxon>Diaporthe</taxon>
        <taxon>Diaporthe eres species complex</taxon>
    </lineage>
</organism>
<sequence length="245" mass="27400">MLWDLGAHAVRKALEDIPTGSHINICANSGPYDPKFEDLPPWATVPGASVGLLMVAEFRDEEATGIHPGWRQVAHPIRADEGRLLAGLRLLATVTGRRDLTFTVTNITHATVPLRWMNFVREHELLPYGSVTDSWKPTNLGCWFHHGCLFSSEYEVFRDSFAWDGDLYGWDEAVLYTRGPVAVVDDVRPERRFDSWSPDAVLIGVTWLQVVNGELFGGYKEETTRADVIAWDTKGIPGGPLSRKI</sequence>
<evidence type="ECO:0000313" key="1">
    <source>
        <dbReference type="EMBL" id="KAL2283776.1"/>
    </source>
</evidence>
<keyword evidence="2" id="KW-1185">Reference proteome</keyword>
<dbReference type="EMBL" id="JBAWTH010000040">
    <property type="protein sequence ID" value="KAL2283776.1"/>
    <property type="molecule type" value="Genomic_DNA"/>
</dbReference>
<accession>A0ABR4EMV5</accession>
<evidence type="ECO:0000313" key="2">
    <source>
        <dbReference type="Proteomes" id="UP001600888"/>
    </source>
</evidence>
<comment type="caution">
    <text evidence="1">The sequence shown here is derived from an EMBL/GenBank/DDBJ whole genome shotgun (WGS) entry which is preliminary data.</text>
</comment>
<reference evidence="1 2" key="1">
    <citation type="submission" date="2024-03" db="EMBL/GenBank/DDBJ databases">
        <title>A high-quality draft genome sequence of Diaporthe vaccinii, a causative agent of upright dieback and viscid rot disease in cranberry plants.</title>
        <authorList>
            <person name="Sarrasin M."/>
            <person name="Lang B.F."/>
            <person name="Burger G."/>
        </authorList>
    </citation>
    <scope>NUCLEOTIDE SEQUENCE [LARGE SCALE GENOMIC DNA]</scope>
    <source>
        <strain evidence="1 2">IS7</strain>
    </source>
</reference>
<name>A0ABR4EMV5_9PEZI</name>